<keyword evidence="2" id="KW-1185">Reference proteome</keyword>
<accession>A0A919IJT9</accession>
<comment type="caution">
    <text evidence="1">The sequence shown here is derived from an EMBL/GenBank/DDBJ whole genome shotgun (WGS) entry which is preliminary data.</text>
</comment>
<reference evidence="1" key="1">
    <citation type="submission" date="2021-01" db="EMBL/GenBank/DDBJ databases">
        <title>Whole genome shotgun sequence of Actinoplanes cyaneus NBRC 14990.</title>
        <authorList>
            <person name="Komaki H."/>
            <person name="Tamura T."/>
        </authorList>
    </citation>
    <scope>NUCLEOTIDE SEQUENCE</scope>
    <source>
        <strain evidence="1">NBRC 14990</strain>
    </source>
</reference>
<evidence type="ECO:0000313" key="1">
    <source>
        <dbReference type="EMBL" id="GID64753.1"/>
    </source>
</evidence>
<proteinExistence type="predicted"/>
<evidence type="ECO:0000313" key="2">
    <source>
        <dbReference type="Proteomes" id="UP000619479"/>
    </source>
</evidence>
<name>A0A919IJT9_9ACTN</name>
<dbReference type="Proteomes" id="UP000619479">
    <property type="component" value="Unassembled WGS sequence"/>
</dbReference>
<dbReference type="RefSeq" id="WP_203740284.1">
    <property type="nucleotide sequence ID" value="NZ_BAAAUC010000025.1"/>
</dbReference>
<protein>
    <submittedName>
        <fullName evidence="1">Uncharacterized protein</fullName>
    </submittedName>
</protein>
<dbReference type="AlphaFoldDB" id="A0A919IJT9"/>
<organism evidence="1 2">
    <name type="scientific">Actinoplanes cyaneus</name>
    <dbReference type="NCBI Taxonomy" id="52696"/>
    <lineage>
        <taxon>Bacteria</taxon>
        <taxon>Bacillati</taxon>
        <taxon>Actinomycetota</taxon>
        <taxon>Actinomycetes</taxon>
        <taxon>Micromonosporales</taxon>
        <taxon>Micromonosporaceae</taxon>
        <taxon>Actinoplanes</taxon>
    </lineage>
</organism>
<gene>
    <name evidence="1" type="ORF">Acy02nite_26340</name>
</gene>
<dbReference type="EMBL" id="BOMH01000018">
    <property type="protein sequence ID" value="GID64753.1"/>
    <property type="molecule type" value="Genomic_DNA"/>
</dbReference>
<dbReference type="Pfam" id="PF19939">
    <property type="entry name" value="DUF6401"/>
    <property type="match status" value="1"/>
</dbReference>
<dbReference type="InterPro" id="IPR045647">
    <property type="entry name" value="DUF6401"/>
</dbReference>
<sequence length="104" mass="10897">MELDQRDSRTVTASAHLALGQWATRLGAPADPAPGLLAVLDQHMARIATAVGSLTPVNLAAYADGVADAATSRGWTPSPVRDWRQASWVAVHLLAVCVLARSVS</sequence>